<dbReference type="RefSeq" id="WP_038216913.1">
    <property type="nucleotide sequence ID" value="NZ_CAWLWN010000188.1"/>
</dbReference>
<evidence type="ECO:0000313" key="1">
    <source>
        <dbReference type="EMBL" id="CDG96676.1"/>
    </source>
</evidence>
<dbReference type="Pfam" id="PF11863">
    <property type="entry name" value="DUF3383"/>
    <property type="match status" value="1"/>
</dbReference>
<reference evidence="1" key="1">
    <citation type="submission" date="2013-07" db="EMBL/GenBank/DDBJ databases">
        <title>Sub-species coevolution in mutualistic symbiosis.</title>
        <authorList>
            <person name="Murfin K."/>
            <person name="Klassen J."/>
            <person name="Lee M."/>
            <person name="Forst S."/>
            <person name="Stock P."/>
            <person name="Goodrich-Blair H."/>
        </authorList>
    </citation>
    <scope>NUCLEOTIDE SEQUENCE [LARGE SCALE GENOMIC DNA]</scope>
    <source>
        <strain evidence="1">Puntauvense</strain>
    </source>
</reference>
<proteinExistence type="predicted"/>
<dbReference type="HOGENOM" id="CLU_031174_0_0_6"/>
<dbReference type="Proteomes" id="UP000028511">
    <property type="component" value="Unassembled WGS sequence"/>
</dbReference>
<comment type="caution">
    <text evidence="1">The sequence shown here is derived from an EMBL/GenBank/DDBJ whole genome shotgun (WGS) entry which is preliminary data.</text>
</comment>
<evidence type="ECO:0000313" key="2">
    <source>
        <dbReference type="Proteomes" id="UP000028511"/>
    </source>
</evidence>
<sequence>MSLSIKEVVNAQIMPQAMAAQRRDLSMVAIFTPEIGSAFTNDTTRYVIVSSAQDAANLFGTKSEAYKAAQSLFSVRPTPKRALIARWAKAKQEIPATANALRGSTISAGINAFKAITDGSMTLNVGGKDVLLSTLNFSKAIDFSDVAGVIQKGLPENSNLSVIWDATGHRVIIQAQAAGANPATKLGYVTQSNVGTYVGNMLKLEDGQASIVVGKAAVTVEQELPSEALHKLQNVYQDWYGVYFADAITDEQLDDVHTWVASAEMKVAAYTALRDELLDWDNNNILKKLYDKKSGRLMVQYNKTGDDHAAVSLLGIALSTNWNAQNSAKTVKFKQQTSVRSDDRITLSDAEKCRRLGVNFYTDYDSVSMLAEGVMLGGVFIDETVGLDAFLDACQKQAFTTLQANPTKISQSDKGQAMLIGALTVIGNEFVRNGFLAGGLWRGNDIGELTYGDRLDEGFYFYSDSYDLQSEADREERKAMPIMCAIKLAGAIHSVDLLIQFNR</sequence>
<dbReference type="AlphaFoldDB" id="A0A077N3C6"/>
<dbReference type="EMBL" id="CBSW010000134">
    <property type="protein sequence ID" value="CDG96676.1"/>
    <property type="molecule type" value="Genomic_DNA"/>
</dbReference>
<organism evidence="1 2">
    <name type="scientific">Xenorhabdus bovienii str. puntauvense</name>
    <dbReference type="NCBI Taxonomy" id="1398201"/>
    <lineage>
        <taxon>Bacteria</taxon>
        <taxon>Pseudomonadati</taxon>
        <taxon>Pseudomonadota</taxon>
        <taxon>Gammaproteobacteria</taxon>
        <taxon>Enterobacterales</taxon>
        <taxon>Morganellaceae</taxon>
        <taxon>Xenorhabdus</taxon>
    </lineage>
</organism>
<dbReference type="InterPro" id="IPR021808">
    <property type="entry name" value="DUF3383"/>
</dbReference>
<gene>
    <name evidence="1" type="primary">gene</name>
    <name evidence="1" type="ORF">XBP1_2190022</name>
</gene>
<name>A0A077N3C6_XENBV</name>
<accession>A0A077N3C6</accession>
<protein>
    <submittedName>
        <fullName evidence="1">Similar to phage related protein</fullName>
    </submittedName>
</protein>